<reference evidence="1 2" key="1">
    <citation type="submission" date="2018-11" db="EMBL/GenBank/DDBJ databases">
        <authorList>
            <person name="Criscuolo A."/>
        </authorList>
    </citation>
    <scope>NUCLEOTIDE SEQUENCE [LARGE SCALE GENOMIC DNA]</scope>
    <source>
        <strain evidence="1">ATB-66</strain>
    </source>
</reference>
<name>A0A3P5Y024_9BACL</name>
<evidence type="ECO:0000313" key="1">
    <source>
        <dbReference type="EMBL" id="VDC33797.1"/>
    </source>
</evidence>
<accession>A0A3P5Y024</accession>
<dbReference type="EMBL" id="UXAV01000062">
    <property type="protein sequence ID" value="VDC33797.1"/>
    <property type="molecule type" value="Genomic_DNA"/>
</dbReference>
<gene>
    <name evidence="1" type="ORF">FILTAD_03053</name>
</gene>
<protein>
    <submittedName>
        <fullName evidence="1">Uncharacterized protein</fullName>
    </submittedName>
</protein>
<organism evidence="1 2">
    <name type="scientific">Filibacter tadaridae</name>
    <dbReference type="NCBI Taxonomy" id="2483811"/>
    <lineage>
        <taxon>Bacteria</taxon>
        <taxon>Bacillati</taxon>
        <taxon>Bacillota</taxon>
        <taxon>Bacilli</taxon>
        <taxon>Bacillales</taxon>
        <taxon>Caryophanaceae</taxon>
        <taxon>Filibacter</taxon>
    </lineage>
</organism>
<evidence type="ECO:0000313" key="2">
    <source>
        <dbReference type="Proteomes" id="UP000270468"/>
    </source>
</evidence>
<dbReference type="AlphaFoldDB" id="A0A3P5Y024"/>
<dbReference type="Proteomes" id="UP000270468">
    <property type="component" value="Unassembled WGS sequence"/>
</dbReference>
<proteinExistence type="predicted"/>
<keyword evidence="2" id="KW-1185">Reference proteome</keyword>
<sequence>MCDEEDVEMATETIFQRFTLDEEASRKIISSPRTQIRHTNTFNDIKLNKSERIANAAKILNSRKCK</sequence>